<protein>
    <recommendedName>
        <fullName evidence="8">Peptidoglycan-associated lipoprotein</fullName>
        <shortName evidence="8">PAL</shortName>
    </recommendedName>
</protein>
<dbReference type="CDD" id="cd07185">
    <property type="entry name" value="OmpA_C-like"/>
    <property type="match status" value="1"/>
</dbReference>
<comment type="subunit">
    <text evidence="8">The Tol-Pal system is composed of five core proteins: the inner membrane proteins TolA, TolQ and TolR, the periplasmic protein TolB and the outer membrane protein Pal. They form a network linking the inner and outer membranes and the peptidoglycan layer.</text>
</comment>
<evidence type="ECO:0000256" key="6">
    <source>
        <dbReference type="ARBA" id="ARBA00023288"/>
    </source>
</evidence>
<evidence type="ECO:0000256" key="1">
    <source>
        <dbReference type="ARBA" id="ARBA00022618"/>
    </source>
</evidence>
<keyword evidence="7 8" id="KW-0131">Cell cycle</keyword>
<feature type="signal peptide" evidence="9">
    <location>
        <begin position="1"/>
        <end position="19"/>
    </location>
</feature>
<dbReference type="InterPro" id="IPR014169">
    <property type="entry name" value="Pal_lipo_C"/>
</dbReference>
<dbReference type="Gene3D" id="3.30.1330.60">
    <property type="entry name" value="OmpA-like domain"/>
    <property type="match status" value="1"/>
</dbReference>
<dbReference type="PROSITE" id="PS51257">
    <property type="entry name" value="PROKAR_LIPOPROTEIN"/>
    <property type="match status" value="1"/>
</dbReference>
<dbReference type="OrthoDB" id="9809164at2"/>
<evidence type="ECO:0000313" key="12">
    <source>
        <dbReference type="Proteomes" id="UP000273675"/>
    </source>
</evidence>
<dbReference type="NCBIfam" id="TIGR02802">
    <property type="entry name" value="Pal_lipo"/>
    <property type="match status" value="1"/>
</dbReference>
<dbReference type="PANTHER" id="PTHR30329:SF21">
    <property type="entry name" value="LIPOPROTEIN YIAD-RELATED"/>
    <property type="match status" value="1"/>
</dbReference>
<organism evidence="11 12">
    <name type="scientific">Maricaulis maris</name>
    <dbReference type="NCBI Taxonomy" id="74318"/>
    <lineage>
        <taxon>Bacteria</taxon>
        <taxon>Pseudomonadati</taxon>
        <taxon>Pseudomonadota</taxon>
        <taxon>Alphaproteobacteria</taxon>
        <taxon>Maricaulales</taxon>
        <taxon>Maricaulaceae</taxon>
        <taxon>Maricaulis</taxon>
    </lineage>
</organism>
<dbReference type="GO" id="GO:0009279">
    <property type="term" value="C:cell outer membrane"/>
    <property type="evidence" value="ECO:0007669"/>
    <property type="project" value="UniProtKB-SubCell"/>
</dbReference>
<dbReference type="SUPFAM" id="SSF103088">
    <property type="entry name" value="OmpA-like"/>
    <property type="match status" value="1"/>
</dbReference>
<gene>
    <name evidence="8" type="primary">pal</name>
    <name evidence="11" type="ORF">C7435_3158</name>
</gene>
<comment type="similarity">
    <text evidence="8">Belongs to the Pal lipoprotein family.</text>
</comment>
<dbReference type="HAMAP" id="MF_02204">
    <property type="entry name" value="Pal"/>
    <property type="match status" value="1"/>
</dbReference>
<comment type="function">
    <text evidence="8">Part of the Tol-Pal system, which plays a role in outer membrane invagination during cell division and is important for maintaining outer membrane integrity.</text>
</comment>
<keyword evidence="2 8" id="KW-0732">Signal</keyword>
<keyword evidence="3 8" id="KW-0472">Membrane</keyword>
<evidence type="ECO:0000313" key="11">
    <source>
        <dbReference type="EMBL" id="RKQ94185.1"/>
    </source>
</evidence>
<keyword evidence="6 8" id="KW-0449">Lipoprotein</keyword>
<keyword evidence="4 8" id="KW-0564">Palmitate</keyword>
<proteinExistence type="inferred from homology"/>
<dbReference type="GO" id="GO:0051301">
    <property type="term" value="P:cell division"/>
    <property type="evidence" value="ECO:0007669"/>
    <property type="project" value="UniProtKB-UniRule"/>
</dbReference>
<reference evidence="11 12" key="1">
    <citation type="submission" date="2018-10" db="EMBL/GenBank/DDBJ databases">
        <title>Genomic Encyclopedia of Type Strains, Phase IV (KMG-IV): sequencing the most valuable type-strain genomes for metagenomic binning, comparative biology and taxonomic classification.</title>
        <authorList>
            <person name="Goeker M."/>
        </authorList>
    </citation>
    <scope>NUCLEOTIDE SEQUENCE [LARGE SCALE GENOMIC DNA]</scope>
    <source>
        <strain evidence="11 12">DSM 4734</strain>
    </source>
</reference>
<dbReference type="InterPro" id="IPR036737">
    <property type="entry name" value="OmpA-like_sf"/>
</dbReference>
<dbReference type="AlphaFoldDB" id="A0A495CY32"/>
<evidence type="ECO:0000256" key="7">
    <source>
        <dbReference type="ARBA" id="ARBA00023306"/>
    </source>
</evidence>
<dbReference type="InterPro" id="IPR006664">
    <property type="entry name" value="OMP_bac"/>
</dbReference>
<dbReference type="EMBL" id="RBIM01000008">
    <property type="protein sequence ID" value="RKQ94185.1"/>
    <property type="molecule type" value="Genomic_DNA"/>
</dbReference>
<keyword evidence="1 8" id="KW-0132">Cell division</keyword>
<accession>A0A495CY32</accession>
<dbReference type="PRINTS" id="PR01021">
    <property type="entry name" value="OMPADOMAIN"/>
</dbReference>
<evidence type="ECO:0000256" key="3">
    <source>
        <dbReference type="ARBA" id="ARBA00023136"/>
    </source>
</evidence>
<evidence type="ECO:0000259" key="10">
    <source>
        <dbReference type="PROSITE" id="PS51123"/>
    </source>
</evidence>
<evidence type="ECO:0000256" key="5">
    <source>
        <dbReference type="ARBA" id="ARBA00023237"/>
    </source>
</evidence>
<dbReference type="Proteomes" id="UP000273675">
    <property type="component" value="Unassembled WGS sequence"/>
</dbReference>
<comment type="subcellular location">
    <subcellularLocation>
        <location evidence="8">Cell outer membrane</location>
        <topology evidence="8">Lipid-anchor</topology>
    </subcellularLocation>
</comment>
<feature type="domain" description="OmpA-like" evidence="10">
    <location>
        <begin position="55"/>
        <end position="172"/>
    </location>
</feature>
<dbReference type="InterPro" id="IPR006665">
    <property type="entry name" value="OmpA-like"/>
</dbReference>
<feature type="chain" id="PRO_5019800852" description="Peptidoglycan-associated lipoprotein" evidence="9">
    <location>
        <begin position="20"/>
        <end position="174"/>
    </location>
</feature>
<dbReference type="PANTHER" id="PTHR30329">
    <property type="entry name" value="STATOR ELEMENT OF FLAGELLAR MOTOR COMPLEX"/>
    <property type="match status" value="1"/>
</dbReference>
<keyword evidence="5 8" id="KW-0998">Cell outer membrane</keyword>
<dbReference type="RefSeq" id="WP_121212411.1">
    <property type="nucleotide sequence ID" value="NZ_RBIM01000008.1"/>
</dbReference>
<evidence type="ECO:0000256" key="8">
    <source>
        <dbReference type="HAMAP-Rule" id="MF_02204"/>
    </source>
</evidence>
<evidence type="ECO:0000256" key="9">
    <source>
        <dbReference type="SAM" id="SignalP"/>
    </source>
</evidence>
<sequence>MNIKLFAIAALGAFATACASTPPVDDTAPVRAPDPIVEPDPGPVDTGPGYELGSTAHFVEAAGDRVFFGLDRHDLSDEARATLRRQAAWLASYPDARILVAGNCDERGTREYNLALGARRANAARTYLISQGVDPSRVSTTSYGKERPTCMQSSETCWAVNRNAATTLVGGYTN</sequence>
<name>A0A495CY32_9PROT</name>
<evidence type="ECO:0000256" key="2">
    <source>
        <dbReference type="ARBA" id="ARBA00022729"/>
    </source>
</evidence>
<dbReference type="InterPro" id="IPR050330">
    <property type="entry name" value="Bact_OuterMem_StrucFunc"/>
</dbReference>
<evidence type="ECO:0000256" key="4">
    <source>
        <dbReference type="ARBA" id="ARBA00023139"/>
    </source>
</evidence>
<dbReference type="InterPro" id="IPR039001">
    <property type="entry name" value="Pal"/>
</dbReference>
<dbReference type="PROSITE" id="PS51123">
    <property type="entry name" value="OMPA_2"/>
    <property type="match status" value="1"/>
</dbReference>
<dbReference type="Pfam" id="PF00691">
    <property type="entry name" value="OmpA"/>
    <property type="match status" value="1"/>
</dbReference>
<comment type="caution">
    <text evidence="11">The sequence shown here is derived from an EMBL/GenBank/DDBJ whole genome shotgun (WGS) entry which is preliminary data.</text>
</comment>